<dbReference type="InterPro" id="IPR013783">
    <property type="entry name" value="Ig-like_fold"/>
</dbReference>
<name>A0A7V2ZHP2_9BACT</name>
<dbReference type="Pfam" id="PF00082">
    <property type="entry name" value="Peptidase_S8"/>
    <property type="match status" value="1"/>
</dbReference>
<keyword evidence="4 5" id="KW-0720">Serine protease</keyword>
<evidence type="ECO:0000259" key="6">
    <source>
        <dbReference type="Pfam" id="PF00082"/>
    </source>
</evidence>
<dbReference type="AlphaFoldDB" id="A0A7V2ZHP2"/>
<dbReference type="InterPro" id="IPR000209">
    <property type="entry name" value="Peptidase_S8/S53_dom"/>
</dbReference>
<dbReference type="SUPFAM" id="SSF52743">
    <property type="entry name" value="Subtilisin-like"/>
    <property type="match status" value="1"/>
</dbReference>
<gene>
    <name evidence="8" type="ORF">ENS31_01370</name>
</gene>
<keyword evidence="2 5" id="KW-0645">Protease</keyword>
<dbReference type="PANTHER" id="PTHR43806:SF67">
    <property type="entry name" value="EGF-LIKE DOMAIN-CONTAINING PROTEIN"/>
    <property type="match status" value="1"/>
</dbReference>
<dbReference type="EMBL" id="DSUJ01000002">
    <property type="protein sequence ID" value="HFI90160.1"/>
    <property type="molecule type" value="Genomic_DNA"/>
</dbReference>
<dbReference type="Gene3D" id="2.60.40.10">
    <property type="entry name" value="Immunoglobulins"/>
    <property type="match status" value="1"/>
</dbReference>
<feature type="active site" description="Charge relay system" evidence="5">
    <location>
        <position position="204"/>
    </location>
</feature>
<dbReference type="Gene3D" id="3.40.50.200">
    <property type="entry name" value="Peptidase S8/S53 domain"/>
    <property type="match status" value="1"/>
</dbReference>
<evidence type="ECO:0000256" key="3">
    <source>
        <dbReference type="ARBA" id="ARBA00022801"/>
    </source>
</evidence>
<evidence type="ECO:0000313" key="8">
    <source>
        <dbReference type="EMBL" id="HFI90160.1"/>
    </source>
</evidence>
<feature type="active site" description="Charge relay system" evidence="5">
    <location>
        <position position="425"/>
    </location>
</feature>
<dbReference type="PRINTS" id="PR00723">
    <property type="entry name" value="SUBTILISIN"/>
</dbReference>
<dbReference type="InterPro" id="IPR023828">
    <property type="entry name" value="Peptidase_S8_Ser-AS"/>
</dbReference>
<dbReference type="Gene3D" id="2.60.40.4070">
    <property type="match status" value="1"/>
</dbReference>
<dbReference type="InterPro" id="IPR050131">
    <property type="entry name" value="Peptidase_S8_subtilisin-like"/>
</dbReference>
<dbReference type="InterPro" id="IPR015500">
    <property type="entry name" value="Peptidase_S8_subtilisin-rel"/>
</dbReference>
<dbReference type="GO" id="GO:0006508">
    <property type="term" value="P:proteolysis"/>
    <property type="evidence" value="ECO:0007669"/>
    <property type="project" value="UniProtKB-KW"/>
</dbReference>
<proteinExistence type="inferred from homology"/>
<dbReference type="NCBIfam" id="TIGR04183">
    <property type="entry name" value="Por_Secre_tail"/>
    <property type="match status" value="1"/>
</dbReference>
<reference evidence="8" key="1">
    <citation type="journal article" date="2020" name="mSystems">
        <title>Genome- and Community-Level Interaction Insights into Carbon Utilization and Element Cycling Functions of Hydrothermarchaeota in Hydrothermal Sediment.</title>
        <authorList>
            <person name="Zhou Z."/>
            <person name="Liu Y."/>
            <person name="Xu W."/>
            <person name="Pan J."/>
            <person name="Luo Z.H."/>
            <person name="Li M."/>
        </authorList>
    </citation>
    <scope>NUCLEOTIDE SEQUENCE [LARGE SCALE GENOMIC DNA]</scope>
    <source>
        <strain evidence="8">SpSt-479</strain>
    </source>
</reference>
<dbReference type="GO" id="GO:0004252">
    <property type="term" value="F:serine-type endopeptidase activity"/>
    <property type="evidence" value="ECO:0007669"/>
    <property type="project" value="UniProtKB-UniRule"/>
</dbReference>
<evidence type="ECO:0000256" key="1">
    <source>
        <dbReference type="ARBA" id="ARBA00011073"/>
    </source>
</evidence>
<feature type="active site" description="Charge relay system" evidence="5">
    <location>
        <position position="244"/>
    </location>
</feature>
<keyword evidence="3 5" id="KW-0378">Hydrolase</keyword>
<dbReference type="PROSITE" id="PS00138">
    <property type="entry name" value="SUBTILASE_SER"/>
    <property type="match status" value="1"/>
</dbReference>
<organism evidence="8">
    <name type="scientific">Ignavibacterium album</name>
    <dbReference type="NCBI Taxonomy" id="591197"/>
    <lineage>
        <taxon>Bacteria</taxon>
        <taxon>Pseudomonadati</taxon>
        <taxon>Ignavibacteriota</taxon>
        <taxon>Ignavibacteria</taxon>
        <taxon>Ignavibacteriales</taxon>
        <taxon>Ignavibacteriaceae</taxon>
        <taxon>Ignavibacterium</taxon>
    </lineage>
</organism>
<comment type="caution">
    <text evidence="8">The sequence shown here is derived from an EMBL/GenBank/DDBJ whole genome shotgun (WGS) entry which is preliminary data.</text>
</comment>
<accession>A0A7V2ZHP2</accession>
<dbReference type="InterPro" id="IPR036852">
    <property type="entry name" value="Peptidase_S8/S53_dom_sf"/>
</dbReference>
<comment type="similarity">
    <text evidence="1 5">Belongs to the peptidase S8 family.</text>
</comment>
<evidence type="ECO:0000259" key="7">
    <source>
        <dbReference type="Pfam" id="PF18962"/>
    </source>
</evidence>
<evidence type="ECO:0000256" key="4">
    <source>
        <dbReference type="ARBA" id="ARBA00022825"/>
    </source>
</evidence>
<feature type="domain" description="Peptidase S8/S53" evidence="6">
    <location>
        <begin position="195"/>
        <end position="471"/>
    </location>
</feature>
<evidence type="ECO:0000256" key="5">
    <source>
        <dbReference type="PROSITE-ProRule" id="PRU01240"/>
    </source>
</evidence>
<sequence length="673" mass="74200">MKKLSLMLVLIINIFINPQSVIQKLSPELESKLTSLNSSDKILAWIYFTDKGNALDNYFANPESVVSGKSLQRRTKLNSESLIDFTDLPVNNEYIQTLVNSGFQLKQKSKWLNAVSGYADKTTIENLISLDFIKSVDVVKTFKKSEAELEFRQAETNKSFNSPQPEGIHSLNYGQSYTQLNLMQVPAVHDLGYDGSGITICVMDAGFNNLAHVAFDSMNIIAMWDFVNGDPNVGDEGDMGTGSHGTNTLSVIGGYAPGNLIGPAYRSNYILAKTENTDSETPVEEDNWVAALEWADSIGVDVTSTSLGYLEYDPPFTSYTWQDMNGNTAIITIAADLAVKKGIVVVNSAGNEGWRTTPNSLIAPADGDSVFAIGATDGTGVRVSFSSFGPTFDGRIKPDFMAMGSSVYAARSSGTTQYTYVNGTSFSCPLSAGVVALLLQANPNLTPIQLRNILRQTSTRSNTPDNFYGWGVIKALDALNQIAVPVELTSFTANYVNNAVELFWITATEKNNYGFEVQKRYDGEEYRKIAFIPGNGTTTNRITYNFTDNDIKSDKIYYRLKQIDYNGDESYSSEVLVDIQSPNDFILFQNYPNPFNPTTKISWQSPVGGVQTLKLYDMLGNEVATLLNEYKEAGKQEIVFNASSANGNLTSGVYLLVLKTDFYQKQIKMVYMK</sequence>
<dbReference type="PANTHER" id="PTHR43806">
    <property type="entry name" value="PEPTIDASE S8"/>
    <property type="match status" value="1"/>
</dbReference>
<evidence type="ECO:0000256" key="2">
    <source>
        <dbReference type="ARBA" id="ARBA00022670"/>
    </source>
</evidence>
<feature type="domain" description="Secretion system C-terminal sorting" evidence="7">
    <location>
        <begin position="591"/>
        <end position="666"/>
    </location>
</feature>
<dbReference type="InterPro" id="IPR026444">
    <property type="entry name" value="Secre_tail"/>
</dbReference>
<dbReference type="Pfam" id="PF18962">
    <property type="entry name" value="Por_Secre_tail"/>
    <property type="match status" value="1"/>
</dbReference>
<protein>
    <submittedName>
        <fullName evidence="8">T9SS type A sorting domain-containing protein</fullName>
    </submittedName>
</protein>
<dbReference type="PROSITE" id="PS51892">
    <property type="entry name" value="SUBTILASE"/>
    <property type="match status" value="1"/>
</dbReference>